<dbReference type="EnsemblPlants" id="ORUFI01G30220.1">
    <property type="protein sequence ID" value="ORUFI01G30220.1"/>
    <property type="gene ID" value="ORUFI01G30220"/>
</dbReference>
<organism evidence="2 3">
    <name type="scientific">Oryza rufipogon</name>
    <name type="common">Brownbeard rice</name>
    <name type="synonym">Asian wild rice</name>
    <dbReference type="NCBI Taxonomy" id="4529"/>
    <lineage>
        <taxon>Eukaryota</taxon>
        <taxon>Viridiplantae</taxon>
        <taxon>Streptophyta</taxon>
        <taxon>Embryophyta</taxon>
        <taxon>Tracheophyta</taxon>
        <taxon>Spermatophyta</taxon>
        <taxon>Magnoliopsida</taxon>
        <taxon>Liliopsida</taxon>
        <taxon>Poales</taxon>
        <taxon>Poaceae</taxon>
        <taxon>BOP clade</taxon>
        <taxon>Oryzoideae</taxon>
        <taxon>Oryzeae</taxon>
        <taxon>Oryzinae</taxon>
        <taxon>Oryza</taxon>
    </lineage>
</organism>
<keyword evidence="3" id="KW-1185">Reference proteome</keyword>
<dbReference type="Gramene" id="ORUFI01G30220.1">
    <property type="protein sequence ID" value="ORUFI01G30220.1"/>
    <property type="gene ID" value="ORUFI01G30220"/>
</dbReference>
<evidence type="ECO:0000256" key="1">
    <source>
        <dbReference type="SAM" id="MobiDB-lite"/>
    </source>
</evidence>
<feature type="region of interest" description="Disordered" evidence="1">
    <location>
        <begin position="1"/>
        <end position="26"/>
    </location>
</feature>
<protein>
    <submittedName>
        <fullName evidence="2">Uncharacterized protein</fullName>
    </submittedName>
</protein>
<dbReference type="AlphaFoldDB" id="A0A0E0N113"/>
<reference evidence="2" key="2">
    <citation type="submission" date="2015-06" db="UniProtKB">
        <authorList>
            <consortium name="EnsemblPlants"/>
        </authorList>
    </citation>
    <scope>IDENTIFICATION</scope>
</reference>
<reference evidence="3" key="1">
    <citation type="submission" date="2013-06" db="EMBL/GenBank/DDBJ databases">
        <authorList>
            <person name="Zhao Q."/>
        </authorList>
    </citation>
    <scope>NUCLEOTIDE SEQUENCE</scope>
    <source>
        <strain evidence="3">cv. W1943</strain>
    </source>
</reference>
<dbReference type="Proteomes" id="UP000008022">
    <property type="component" value="Unassembled WGS sequence"/>
</dbReference>
<proteinExistence type="predicted"/>
<evidence type="ECO:0000313" key="3">
    <source>
        <dbReference type="Proteomes" id="UP000008022"/>
    </source>
</evidence>
<name>A0A0E0N113_ORYRU</name>
<evidence type="ECO:0000313" key="2">
    <source>
        <dbReference type="EnsemblPlants" id="ORUFI01G30220.1"/>
    </source>
</evidence>
<accession>A0A0E0N113</accession>
<sequence>MAHRSTRQIHAPNRFGFEEEPVQPEIPDQPSISAFKWFRFYVSFDYVRTWSANHNDQQ</sequence>
<dbReference type="HOGENOM" id="CLU_2982427_0_0_1"/>